<evidence type="ECO:0000313" key="12">
    <source>
        <dbReference type="EMBL" id="KAK7483705.1"/>
    </source>
</evidence>
<dbReference type="EMBL" id="JACVVK020000222">
    <property type="protein sequence ID" value="KAK7483705.1"/>
    <property type="molecule type" value="Genomic_DNA"/>
</dbReference>
<comment type="catalytic activity">
    <reaction evidence="8 9">
        <text>hydrogencarbonate + H(+) = CO2 + H2O</text>
        <dbReference type="Rhea" id="RHEA:10748"/>
        <dbReference type="ChEBI" id="CHEBI:15377"/>
        <dbReference type="ChEBI" id="CHEBI:15378"/>
        <dbReference type="ChEBI" id="CHEBI:16526"/>
        <dbReference type="ChEBI" id="CHEBI:17544"/>
        <dbReference type="EC" id="4.2.1.1"/>
    </reaction>
</comment>
<dbReference type="PROSITE" id="PS51144">
    <property type="entry name" value="ALPHA_CA_2"/>
    <property type="match status" value="1"/>
</dbReference>
<accession>A0ABD0K9C6</accession>
<evidence type="ECO:0000256" key="9">
    <source>
        <dbReference type="RuleBase" id="RU367011"/>
    </source>
</evidence>
<reference evidence="12 13" key="1">
    <citation type="journal article" date="2023" name="Sci. Data">
        <title>Genome assembly of the Korean intertidal mud-creeper Batillaria attramentaria.</title>
        <authorList>
            <person name="Patra A.K."/>
            <person name="Ho P.T."/>
            <person name="Jun S."/>
            <person name="Lee S.J."/>
            <person name="Kim Y."/>
            <person name="Won Y.J."/>
        </authorList>
    </citation>
    <scope>NUCLEOTIDE SEQUENCE [LARGE SCALE GENOMIC DNA]</scope>
    <source>
        <strain evidence="12">Wonlab-2016</strain>
    </source>
</reference>
<keyword evidence="5 9" id="KW-0862">Zinc</keyword>
<dbReference type="CDD" id="cd00326">
    <property type="entry name" value="alpha_CA"/>
    <property type="match status" value="1"/>
</dbReference>
<dbReference type="FunFam" id="3.10.200.10:FF:000003">
    <property type="entry name" value="Carbonic anhydrase 12"/>
    <property type="match status" value="1"/>
</dbReference>
<evidence type="ECO:0000259" key="11">
    <source>
        <dbReference type="PROSITE" id="PS51144"/>
    </source>
</evidence>
<dbReference type="Gene3D" id="3.10.200.10">
    <property type="entry name" value="Alpha carbonic anhydrase"/>
    <property type="match status" value="1"/>
</dbReference>
<organism evidence="12 13">
    <name type="scientific">Batillaria attramentaria</name>
    <dbReference type="NCBI Taxonomy" id="370345"/>
    <lineage>
        <taxon>Eukaryota</taxon>
        <taxon>Metazoa</taxon>
        <taxon>Spiralia</taxon>
        <taxon>Lophotrochozoa</taxon>
        <taxon>Mollusca</taxon>
        <taxon>Gastropoda</taxon>
        <taxon>Caenogastropoda</taxon>
        <taxon>Sorbeoconcha</taxon>
        <taxon>Cerithioidea</taxon>
        <taxon>Batillariidae</taxon>
        <taxon>Batillaria</taxon>
    </lineage>
</organism>
<dbReference type="GO" id="GO:0004089">
    <property type="term" value="F:carbonate dehydratase activity"/>
    <property type="evidence" value="ECO:0007669"/>
    <property type="project" value="UniProtKB-UniRule"/>
</dbReference>
<keyword evidence="4 9" id="KW-0479">Metal-binding</keyword>
<evidence type="ECO:0000256" key="3">
    <source>
        <dbReference type="ARBA" id="ARBA00012925"/>
    </source>
</evidence>
<evidence type="ECO:0000256" key="7">
    <source>
        <dbReference type="ARBA" id="ARBA00023239"/>
    </source>
</evidence>
<dbReference type="Proteomes" id="UP001519460">
    <property type="component" value="Unassembled WGS sequence"/>
</dbReference>
<feature type="region of interest" description="Disordered" evidence="10">
    <location>
        <begin position="1"/>
        <end position="42"/>
    </location>
</feature>
<dbReference type="InterPro" id="IPR001148">
    <property type="entry name" value="CA_dom"/>
</dbReference>
<dbReference type="PROSITE" id="PS00162">
    <property type="entry name" value="ALPHA_CA_1"/>
    <property type="match status" value="1"/>
</dbReference>
<protein>
    <recommendedName>
        <fullName evidence="3 9">Carbonic anhydrase</fullName>
        <ecNumber evidence="3 9">4.2.1.1</ecNumber>
    </recommendedName>
</protein>
<dbReference type="PANTHER" id="PTHR18952:SF265">
    <property type="entry name" value="CARBONIC ANHYDRASE"/>
    <property type="match status" value="1"/>
</dbReference>
<dbReference type="Pfam" id="PF00194">
    <property type="entry name" value="Carb_anhydrase"/>
    <property type="match status" value="1"/>
</dbReference>
<evidence type="ECO:0000313" key="13">
    <source>
        <dbReference type="Proteomes" id="UP001519460"/>
    </source>
</evidence>
<dbReference type="PANTHER" id="PTHR18952">
    <property type="entry name" value="CARBONIC ANHYDRASE"/>
    <property type="match status" value="1"/>
</dbReference>
<keyword evidence="7 9" id="KW-0456">Lyase</keyword>
<comment type="function">
    <text evidence="1 9">Reversible hydration of carbon dioxide.</text>
</comment>
<evidence type="ECO:0000256" key="5">
    <source>
        <dbReference type="ARBA" id="ARBA00022833"/>
    </source>
</evidence>
<proteinExistence type="inferred from homology"/>
<evidence type="ECO:0000256" key="10">
    <source>
        <dbReference type="SAM" id="MobiDB-lite"/>
    </source>
</evidence>
<feature type="non-terminal residue" evidence="12">
    <location>
        <position position="1"/>
    </location>
</feature>
<name>A0ABD0K9C6_9CAEN</name>
<evidence type="ECO:0000256" key="2">
    <source>
        <dbReference type="ARBA" id="ARBA00010718"/>
    </source>
</evidence>
<dbReference type="GO" id="GO:0008270">
    <property type="term" value="F:zinc ion binding"/>
    <property type="evidence" value="ECO:0007669"/>
    <property type="project" value="UniProtKB-UniRule"/>
</dbReference>
<dbReference type="SUPFAM" id="SSF51069">
    <property type="entry name" value="Carbonic anhydrase"/>
    <property type="match status" value="1"/>
</dbReference>
<dbReference type="InterPro" id="IPR036398">
    <property type="entry name" value="CA_dom_sf"/>
</dbReference>
<evidence type="ECO:0000256" key="6">
    <source>
        <dbReference type="ARBA" id="ARBA00023180"/>
    </source>
</evidence>
<feature type="domain" description="Alpha-carbonic anhydrase" evidence="11">
    <location>
        <begin position="408"/>
        <end position="668"/>
    </location>
</feature>
<evidence type="ECO:0000256" key="8">
    <source>
        <dbReference type="ARBA" id="ARBA00048348"/>
    </source>
</evidence>
<dbReference type="InterPro" id="IPR018338">
    <property type="entry name" value="Carbonic_anhydrase_a-class_CS"/>
</dbReference>
<keyword evidence="6" id="KW-0325">Glycoprotein</keyword>
<comment type="caution">
    <text evidence="12">The sequence shown here is derived from an EMBL/GenBank/DDBJ whole genome shotgun (WGS) entry which is preliminary data.</text>
</comment>
<keyword evidence="13" id="KW-1185">Reference proteome</keyword>
<gene>
    <name evidence="12" type="ORF">BaRGS_00025026</name>
</gene>
<dbReference type="AlphaFoldDB" id="A0ABD0K9C6"/>
<evidence type="ECO:0000256" key="4">
    <source>
        <dbReference type="ARBA" id="ARBA00022723"/>
    </source>
</evidence>
<comment type="cofactor">
    <cofactor evidence="9">
        <name>Zn(2+)</name>
        <dbReference type="ChEBI" id="CHEBI:29105"/>
    </cofactor>
</comment>
<dbReference type="InterPro" id="IPR023561">
    <property type="entry name" value="Carbonic_anhydrase_a-class"/>
</dbReference>
<dbReference type="SMART" id="SM01057">
    <property type="entry name" value="Carb_anhydrase"/>
    <property type="match status" value="1"/>
</dbReference>
<dbReference type="EC" id="4.2.1.1" evidence="3 9"/>
<sequence length="696" mass="74589">LSAQFSQVSDPATKTPPTLRSVSNLSAQFSQVSDPATKTPPTLRSVSNLSAQFSQVSDPATKTPPTLRSVSNLSAQFSQVSDPATKTPPTLRSVSNLSAQFSQVSDPATKTPPTLRSVSNLSAQFRQVSDPATKTPPTLRSVSNLSAQFRQVSDPATKTPPTLRSVSNLSAQFSQVSDPATKTPPTLRSVSNLSAQFSQVSDPATKTPPTLRSVSNLSAQFSQVSDPATKTPPTLRSVSNLSAQFSQVSDPATKTPPTLRSVSNLSAQFSQVSDPATKTHPTLRSVSSLSAQFSQVSDPATKTPPTLRSVSNLSAQFSQVSDPATKTPPTLRSVSNLSAQFSQVSDPATKTPPTLRSVSNLSAQFSQYHLCSGGVRFLLLEPKVTLSPPDIYKSNAPQVGYPCSPCAGSWSYAGDTGPDHWADIAPTCGGNRQSPVDLAESALEQDMSLPRFVKTNFDKTTGINWVLLNNGHTTQVNYGYDAPENEVKVSGGGLSGPSYTVAQFHFHWGSDDMKGSEHTVDRKMYPMEVHVVTYNNKYANLSQAVAHADGLAVLGFFFEIANDNNPRIQALVDHFPDILTGAAQKQIATAFSLEDFVAGMTDFYRYSGSLTTPSCNEIVTWTVFTDTIKVSSAQMAEFRKLKDTENHSIVDNYRPVQNLNGRTIKTTFVVAGGSSPLVFSTTAILLSLLASVFSRL</sequence>
<evidence type="ECO:0000256" key="1">
    <source>
        <dbReference type="ARBA" id="ARBA00002904"/>
    </source>
</evidence>
<comment type="similarity">
    <text evidence="2 9">Belongs to the alpha-carbonic anhydrase family.</text>
</comment>